<dbReference type="GO" id="GO:0043565">
    <property type="term" value="F:sequence-specific DNA binding"/>
    <property type="evidence" value="ECO:0007669"/>
    <property type="project" value="InterPro"/>
</dbReference>
<dbReference type="GO" id="GO:0003700">
    <property type="term" value="F:DNA-binding transcription factor activity"/>
    <property type="evidence" value="ECO:0007669"/>
    <property type="project" value="InterPro"/>
</dbReference>
<dbReference type="InterPro" id="IPR018062">
    <property type="entry name" value="HTH_AraC-typ_CS"/>
</dbReference>
<keyword evidence="2" id="KW-0238">DNA-binding</keyword>
<evidence type="ECO:0000256" key="2">
    <source>
        <dbReference type="ARBA" id="ARBA00023125"/>
    </source>
</evidence>
<dbReference type="Pfam" id="PF12833">
    <property type="entry name" value="HTH_18"/>
    <property type="match status" value="1"/>
</dbReference>
<keyword evidence="1" id="KW-0805">Transcription regulation</keyword>
<evidence type="ECO:0000256" key="1">
    <source>
        <dbReference type="ARBA" id="ARBA00023015"/>
    </source>
</evidence>
<dbReference type="PANTHER" id="PTHR46796:SF6">
    <property type="entry name" value="ARAC SUBFAMILY"/>
    <property type="match status" value="1"/>
</dbReference>
<dbReference type="EMBL" id="AF416331">
    <property type="protein sequence ID" value="AAN05228.1"/>
    <property type="molecule type" value="Genomic_DNA"/>
</dbReference>
<dbReference type="InterPro" id="IPR018060">
    <property type="entry name" value="HTH_AraC"/>
</dbReference>
<sequence length="173" mass="19249">MDPQIVSFPSKLFNEMTAALDGAIAAAVDADVRDRIDTARRLVVSASVTATETTTGGLAPWQIIKIKTYIARNIERSLSNDELAALARLSTSYFCKTFRTSFNETPQQYVLSRRIENACLLMLETPDTLADIAYACGFTDQAHLSRQFRRTMGTSPHAWRRHFSKDNTLGVLA</sequence>
<dbReference type="InterPro" id="IPR050204">
    <property type="entry name" value="AraC_XylS_family_regulators"/>
</dbReference>
<dbReference type="RefSeq" id="WP_011102854.1">
    <property type="nucleotide sequence ID" value="NC_004574.1"/>
</dbReference>
<dbReference type="AlphaFoldDB" id="Q8KW35"/>
<geneLocation type="plasmid" evidence="5">
    <name>pSD25</name>
</geneLocation>
<name>Q8KW35_9RHOB</name>
<proteinExistence type="predicted"/>
<dbReference type="PROSITE" id="PS01124">
    <property type="entry name" value="HTH_ARAC_FAMILY_2"/>
    <property type="match status" value="1"/>
</dbReference>
<keyword evidence="5" id="KW-0614">Plasmid</keyword>
<dbReference type="SUPFAM" id="SSF46689">
    <property type="entry name" value="Homeodomain-like"/>
    <property type="match status" value="2"/>
</dbReference>
<protein>
    <submittedName>
        <fullName evidence="5">RC155</fullName>
    </submittedName>
</protein>
<evidence type="ECO:0000259" key="4">
    <source>
        <dbReference type="PROSITE" id="PS01124"/>
    </source>
</evidence>
<evidence type="ECO:0000256" key="3">
    <source>
        <dbReference type="ARBA" id="ARBA00023163"/>
    </source>
</evidence>
<dbReference type="Gene3D" id="1.10.10.60">
    <property type="entry name" value="Homeodomain-like"/>
    <property type="match status" value="2"/>
</dbReference>
<feature type="domain" description="HTH araC/xylS-type" evidence="4">
    <location>
        <begin position="64"/>
        <end position="162"/>
    </location>
</feature>
<keyword evidence="3" id="KW-0804">Transcription</keyword>
<dbReference type="PROSITE" id="PS00041">
    <property type="entry name" value="HTH_ARAC_FAMILY_1"/>
    <property type="match status" value="1"/>
</dbReference>
<evidence type="ECO:0000313" key="5">
    <source>
        <dbReference type="EMBL" id="AAN05228.1"/>
    </source>
</evidence>
<accession>Q8KW35</accession>
<dbReference type="SMART" id="SM00342">
    <property type="entry name" value="HTH_ARAC"/>
    <property type="match status" value="1"/>
</dbReference>
<organism evidence="5">
    <name type="scientific">Ruegeria sp. PR1b</name>
    <dbReference type="NCBI Taxonomy" id="185588"/>
    <lineage>
        <taxon>Bacteria</taxon>
        <taxon>Pseudomonadati</taxon>
        <taxon>Pseudomonadota</taxon>
        <taxon>Alphaproteobacteria</taxon>
        <taxon>Rhodobacterales</taxon>
        <taxon>Roseobacteraceae</taxon>
        <taxon>Ruegeria</taxon>
    </lineage>
</organism>
<reference evidence="5" key="1">
    <citation type="journal article" date="2003" name="Plasmid">
        <title>Nucleotide sequence based characterizations of two cryptic plasmids from the marine bacterium Ruegeria isolate PR1b.</title>
        <authorList>
            <person name="Zhong Z."/>
            <person name="Caspi R."/>
            <person name="Helinski D."/>
            <person name="Knauf V."/>
            <person name="Sykes S."/>
            <person name="O'Byrne C."/>
            <person name="Shea T.P."/>
            <person name="Wilkinson J.E."/>
            <person name="DeLoughery C."/>
            <person name="Toukdarian A."/>
        </authorList>
    </citation>
    <scope>NUCLEOTIDE SEQUENCE</scope>
    <source>
        <strain evidence="5">PR1b</strain>
        <plasmid evidence="5">pSD25</plasmid>
    </source>
</reference>
<dbReference type="InterPro" id="IPR009057">
    <property type="entry name" value="Homeodomain-like_sf"/>
</dbReference>
<dbReference type="PANTHER" id="PTHR46796">
    <property type="entry name" value="HTH-TYPE TRANSCRIPTIONAL ACTIVATOR RHAS-RELATED"/>
    <property type="match status" value="1"/>
</dbReference>